<dbReference type="InterPro" id="IPR011478">
    <property type="entry name" value="DUF1585"/>
</dbReference>
<evidence type="ECO:0000313" key="4">
    <source>
        <dbReference type="Proteomes" id="UP000464178"/>
    </source>
</evidence>
<dbReference type="Pfam" id="PF07626">
    <property type="entry name" value="PSD3"/>
    <property type="match status" value="1"/>
</dbReference>
<keyword evidence="1" id="KW-0732">Signal</keyword>
<protein>
    <recommendedName>
        <fullName evidence="2">Haem-binding domain-containing protein</fullName>
    </recommendedName>
</protein>
<feature type="domain" description="Haem-binding" evidence="2">
    <location>
        <begin position="17"/>
        <end position="125"/>
    </location>
</feature>
<dbReference type="SMART" id="SM01235">
    <property type="entry name" value="Haem_bd"/>
    <property type="match status" value="1"/>
</dbReference>
<proteinExistence type="predicted"/>
<accession>A0A6P2D111</accession>
<feature type="chain" id="PRO_5026904249" description="Haem-binding domain-containing protein" evidence="1">
    <location>
        <begin position="22"/>
        <end position="1385"/>
    </location>
</feature>
<reference evidence="3 4" key="1">
    <citation type="submission" date="2019-05" db="EMBL/GenBank/DDBJ databases">
        <authorList>
            <consortium name="Science for Life Laboratories"/>
        </authorList>
    </citation>
    <scope>NUCLEOTIDE SEQUENCE [LARGE SCALE GENOMIC DNA]</scope>
    <source>
        <strain evidence="3">Soil9</strain>
    </source>
</reference>
<feature type="signal peptide" evidence="1">
    <location>
        <begin position="1"/>
        <end position="21"/>
    </location>
</feature>
<dbReference type="Pfam" id="PF07637">
    <property type="entry name" value="PSD5"/>
    <property type="match status" value="1"/>
</dbReference>
<dbReference type="Pfam" id="PF07627">
    <property type="entry name" value="PSCyt3"/>
    <property type="match status" value="1"/>
</dbReference>
<dbReference type="InterPro" id="IPR013036">
    <property type="entry name" value="DUF1587"/>
</dbReference>
<dbReference type="GO" id="GO:0009055">
    <property type="term" value="F:electron transfer activity"/>
    <property type="evidence" value="ECO:0007669"/>
    <property type="project" value="InterPro"/>
</dbReference>
<dbReference type="InterPro" id="IPR013039">
    <property type="entry name" value="DUF1588"/>
</dbReference>
<dbReference type="GO" id="GO:0020037">
    <property type="term" value="F:heme binding"/>
    <property type="evidence" value="ECO:0007669"/>
    <property type="project" value="InterPro"/>
</dbReference>
<dbReference type="Pfam" id="PF07631">
    <property type="entry name" value="PSD4"/>
    <property type="match status" value="1"/>
</dbReference>
<evidence type="ECO:0000313" key="3">
    <source>
        <dbReference type="EMBL" id="VTR93774.1"/>
    </source>
</evidence>
<dbReference type="InterPro" id="IPR036909">
    <property type="entry name" value="Cyt_c-like_dom_sf"/>
</dbReference>
<dbReference type="SUPFAM" id="SSF46626">
    <property type="entry name" value="Cytochrome c"/>
    <property type="match status" value="1"/>
</dbReference>
<dbReference type="EMBL" id="LR593886">
    <property type="protein sequence ID" value="VTR93774.1"/>
    <property type="molecule type" value="Genomic_DNA"/>
</dbReference>
<organism evidence="3 4">
    <name type="scientific">Gemmata massiliana</name>
    <dbReference type="NCBI Taxonomy" id="1210884"/>
    <lineage>
        <taxon>Bacteria</taxon>
        <taxon>Pseudomonadati</taxon>
        <taxon>Planctomycetota</taxon>
        <taxon>Planctomycetia</taxon>
        <taxon>Gemmatales</taxon>
        <taxon>Gemmataceae</taxon>
        <taxon>Gemmata</taxon>
    </lineage>
</organism>
<dbReference type="RefSeq" id="WP_162668447.1">
    <property type="nucleotide sequence ID" value="NZ_LR593886.1"/>
</dbReference>
<evidence type="ECO:0000256" key="1">
    <source>
        <dbReference type="SAM" id="SignalP"/>
    </source>
</evidence>
<dbReference type="Proteomes" id="UP000464178">
    <property type="component" value="Chromosome"/>
</dbReference>
<sequence>MTTRVFRARLTCALGTLVALGAFVFVRDQQPMAAQEPKPDAKPADYATAVQPVIKKYCLNCHSTKAKKGSLDLERFASADDIRKDVKVWLGIIEQIEAGEMPPKEKPQPSADEKKHLLAWIRGFLDAEAKARSGDPGFVPLRRLSNAEYNYTIRDLTGVDLQPTREFPADGAAGEGFTNAAEALTDISPALLTKYLNASKDIADRVVLLPDGFRFSPAKTRRDWTDEGTAALRAFYATHADGEGKLPVQPYLLATVRHRESLRAGKFAEVAAREKLNAKYLTALWGALTDKMPSQPLDSIRAKWRWAAEKDVPALTAEVVAVQTALWRTSRIGSYIQARWGESAGGYIESLARQVSVDPPAVDSIPLRLGLKPTPGQSEVTAYLSAQEAGTGGSVVWARPRFEAPGKPALLLRDYADFGPTFEVDYPSMFVNSGKYLTAAVELANDKSLTAESAAKKHGLDPAFLKRWSEVLAVEPFARDATSIGRVVPAVSLTLLEEPTPKNDARPAINGWKKKGTDLPVLVTNSSDKVEEIPGRIPAKGVGVHPMPKEFVAVVWTAPATMTVNIGAKIVHAHPACGNGVAWWIEHRRGTRAAVIAEGAVDLGGTAELASKVIDVEKGDLVLLAVDAKDENHVCDMTAIEFSLTETAKAKRVWNLAADIATTVQTGNPHADRLGNKDVWSFVRGPSRALGKGISNVIPPASLLGKWREVASVPDRKDEAAKLAGEVQKLLSAKRPAQEKSPDRVLYDNLVSVESTLFAGVDVSKLGRRSSAAFALPKDKFTNENIIGSANAVVEIKLPAALFAGREFVVDAKLGDTAGDRLVSPRVATTPPGPSTRGDGPLLGSATSAAYKQLVAGHNEFRRIFPLYICFPQVVPTDEVVSLKMFHREDEPLVRLFLTDEQSRHLTRLWVEQRFVSRQAVAEYDYLPQFMGFTTQDTPKEFQQFFIDRKPLFKKLADDCIKDEEAAAPKQLDALLRFAARAYRRPLQETEKNDLLALYKAIRAKGTTHEEAFRGVLSRVLVAPAFLFRVEAAPKGKEPGLVSDWELATRLSYFLWSSAPDEELRAVAASGKLRDPKVFAIQVQRMLNDAKTRSLAIEFGTQWIHVRGFDELKEKNEKLFPMFTPELRKAIYEESILFFQDLFQNDRTVTSVIDADHTYLNETLAKHYGIPDVTGPQWRKVDGVRKYGRGGILGLASVQTKEAGASRTSPVLRGNWVVETLLGEKLPRPPANVPQLPEEEGADKLTVRQMVEKHAKVPECAVCHVRIDAFGFAMEKYDPIGRLREKDLGGRAIDTHAKLKDGTEFEGIDGLRTYLLAKKKDVVVRLFCKRLLGYALGRSVTLSDTALIDEMVTEVTKNNGKVSAAVRVIVNSPQFRMVRGSEFGE</sequence>
<dbReference type="InterPro" id="IPR025992">
    <property type="entry name" value="Haem-bd"/>
</dbReference>
<gene>
    <name evidence="3" type="ORF">SOIL9_39400</name>
</gene>
<evidence type="ECO:0000259" key="2">
    <source>
        <dbReference type="SMART" id="SM01235"/>
    </source>
</evidence>
<dbReference type="InterPro" id="IPR011429">
    <property type="entry name" value="Cyt_c_Planctomycete-type"/>
</dbReference>
<dbReference type="InterPro" id="IPR013042">
    <property type="entry name" value="DUF1592"/>
</dbReference>
<dbReference type="InterPro" id="IPR013043">
    <property type="entry name" value="DUF1595"/>
</dbReference>
<dbReference type="Pfam" id="PF07635">
    <property type="entry name" value="PSCyt1"/>
    <property type="match status" value="1"/>
</dbReference>
<name>A0A6P2D111_9BACT</name>
<dbReference type="KEGG" id="gms:SOIL9_39400"/>
<dbReference type="Pfam" id="PF07624">
    <property type="entry name" value="PSD2"/>
    <property type="match status" value="1"/>
</dbReference>
<keyword evidence="4" id="KW-1185">Reference proteome</keyword>